<reference evidence="2 3" key="1">
    <citation type="submission" date="2015-04" db="EMBL/GenBank/DDBJ databases">
        <authorList>
            <person name="Syromyatnikov M.Y."/>
            <person name="Popov V.N."/>
        </authorList>
    </citation>
    <scope>NUCLEOTIDE SEQUENCE [LARGE SCALE GENOMIC DNA]</scope>
</reference>
<protein>
    <submittedName>
        <fullName evidence="2">CLUMA_CG007279, isoform A</fullName>
    </submittedName>
</protein>
<evidence type="ECO:0000313" key="2">
    <source>
        <dbReference type="EMBL" id="CRK93751.1"/>
    </source>
</evidence>
<dbReference type="AlphaFoldDB" id="A0A1J1I070"/>
<accession>A0A1J1I070</accession>
<proteinExistence type="predicted"/>
<dbReference type="EMBL" id="CVRI01000038">
    <property type="protein sequence ID" value="CRK93751.1"/>
    <property type="molecule type" value="Genomic_DNA"/>
</dbReference>
<sequence>MKKVKEKISTGCSDEKKKRKKKKHGNVYSVLTENSFETSFFVAAAAIVISLEQTREGRQA</sequence>
<feature type="region of interest" description="Disordered" evidence="1">
    <location>
        <begin position="1"/>
        <end position="24"/>
    </location>
</feature>
<evidence type="ECO:0000313" key="3">
    <source>
        <dbReference type="Proteomes" id="UP000183832"/>
    </source>
</evidence>
<dbReference type="Proteomes" id="UP000183832">
    <property type="component" value="Unassembled WGS sequence"/>
</dbReference>
<gene>
    <name evidence="2" type="ORF">CLUMA_CG007279</name>
</gene>
<name>A0A1J1I070_9DIPT</name>
<evidence type="ECO:0000256" key="1">
    <source>
        <dbReference type="SAM" id="MobiDB-lite"/>
    </source>
</evidence>
<keyword evidence="3" id="KW-1185">Reference proteome</keyword>
<organism evidence="2 3">
    <name type="scientific">Clunio marinus</name>
    <dbReference type="NCBI Taxonomy" id="568069"/>
    <lineage>
        <taxon>Eukaryota</taxon>
        <taxon>Metazoa</taxon>
        <taxon>Ecdysozoa</taxon>
        <taxon>Arthropoda</taxon>
        <taxon>Hexapoda</taxon>
        <taxon>Insecta</taxon>
        <taxon>Pterygota</taxon>
        <taxon>Neoptera</taxon>
        <taxon>Endopterygota</taxon>
        <taxon>Diptera</taxon>
        <taxon>Nematocera</taxon>
        <taxon>Chironomoidea</taxon>
        <taxon>Chironomidae</taxon>
        <taxon>Clunio</taxon>
    </lineage>
</organism>